<dbReference type="PANTHER" id="PTHR24223">
    <property type="entry name" value="ATP-BINDING CASSETTE SUB-FAMILY C"/>
    <property type="match status" value="1"/>
</dbReference>
<dbReference type="PROSITE" id="PS50929">
    <property type="entry name" value="ABC_TM1F"/>
    <property type="match status" value="1"/>
</dbReference>
<dbReference type="InterPro" id="IPR027417">
    <property type="entry name" value="P-loop_NTPase"/>
</dbReference>
<evidence type="ECO:0000256" key="1">
    <source>
        <dbReference type="ARBA" id="ARBA00004141"/>
    </source>
</evidence>
<dbReference type="InterPro" id="IPR017871">
    <property type="entry name" value="ABC_transporter-like_CS"/>
</dbReference>
<feature type="transmembrane region" description="Helical" evidence="10">
    <location>
        <begin position="203"/>
        <end position="230"/>
    </location>
</feature>
<evidence type="ECO:0000256" key="4">
    <source>
        <dbReference type="ARBA" id="ARBA00022737"/>
    </source>
</evidence>
<evidence type="ECO:0000256" key="8">
    <source>
        <dbReference type="ARBA" id="ARBA00023136"/>
    </source>
</evidence>
<dbReference type="PROSITE" id="PS50893">
    <property type="entry name" value="ABC_TRANSPORTER_2"/>
    <property type="match status" value="1"/>
</dbReference>
<dbReference type="eggNOG" id="KOG0054">
    <property type="taxonomic scope" value="Eukaryota"/>
</dbReference>
<evidence type="ECO:0000256" key="10">
    <source>
        <dbReference type="SAM" id="Phobius"/>
    </source>
</evidence>
<proteinExistence type="predicted"/>
<feature type="domain" description="ABC transmembrane type-1" evidence="12">
    <location>
        <begin position="189"/>
        <end position="423"/>
    </location>
</feature>
<accession>R1FX77</accession>
<dbReference type="GO" id="GO:0016887">
    <property type="term" value="F:ATP hydrolysis activity"/>
    <property type="evidence" value="ECO:0007669"/>
    <property type="project" value="InterPro"/>
</dbReference>
<dbReference type="GO" id="GO:0005737">
    <property type="term" value="C:cytoplasm"/>
    <property type="evidence" value="ECO:0007669"/>
    <property type="project" value="UniProtKB-ARBA"/>
</dbReference>
<dbReference type="InterPro" id="IPR003593">
    <property type="entry name" value="AAA+_ATPase"/>
</dbReference>
<dbReference type="InterPro" id="IPR036640">
    <property type="entry name" value="ABC1_TM_sf"/>
</dbReference>
<evidence type="ECO:0000256" key="7">
    <source>
        <dbReference type="ARBA" id="ARBA00022989"/>
    </source>
</evidence>
<dbReference type="FunFam" id="1.20.1560.10:FF:000013">
    <property type="entry name" value="ABC transporter C family member 2"/>
    <property type="match status" value="1"/>
</dbReference>
<keyword evidence="6" id="KW-0067">ATP-binding</keyword>
<evidence type="ECO:0000259" key="12">
    <source>
        <dbReference type="PROSITE" id="PS50929"/>
    </source>
</evidence>
<feature type="transmembrane region" description="Helical" evidence="10">
    <location>
        <begin position="145"/>
        <end position="167"/>
    </location>
</feature>
<feature type="region of interest" description="Disordered" evidence="9">
    <location>
        <begin position="101"/>
        <end position="120"/>
    </location>
</feature>
<evidence type="ECO:0000259" key="11">
    <source>
        <dbReference type="PROSITE" id="PS50893"/>
    </source>
</evidence>
<dbReference type="Pfam" id="PF00005">
    <property type="entry name" value="ABC_tran"/>
    <property type="match status" value="1"/>
</dbReference>
<dbReference type="SUPFAM" id="SSF52540">
    <property type="entry name" value="P-loop containing nucleoside triphosphate hydrolases"/>
    <property type="match status" value="1"/>
</dbReference>
<comment type="subcellular location">
    <subcellularLocation>
        <location evidence="1">Membrane</location>
        <topology evidence="1">Multi-pass membrane protein</topology>
    </subcellularLocation>
</comment>
<keyword evidence="7 10" id="KW-1133">Transmembrane helix</keyword>
<feature type="domain" description="ABC transporter" evidence="11">
    <location>
        <begin position="389"/>
        <end position="610"/>
    </location>
</feature>
<reference evidence="14" key="1">
    <citation type="journal article" date="2013" name="Genome Announc.">
        <title>Draft genome sequence of Neofusicoccum parvum isolate UCR-NP2, a fungal vascular pathogen associated with grapevine cankers.</title>
        <authorList>
            <person name="Blanco-Ulate B."/>
            <person name="Rolshausen P."/>
            <person name="Cantu D."/>
        </authorList>
    </citation>
    <scope>NUCLEOTIDE SEQUENCE [LARGE SCALE GENOMIC DNA]</scope>
    <source>
        <strain evidence="14">UCR-NP2</strain>
    </source>
</reference>
<dbReference type="Pfam" id="PF00664">
    <property type="entry name" value="ABC_membrane"/>
    <property type="match status" value="1"/>
</dbReference>
<evidence type="ECO:0000256" key="9">
    <source>
        <dbReference type="SAM" id="MobiDB-lite"/>
    </source>
</evidence>
<evidence type="ECO:0000256" key="2">
    <source>
        <dbReference type="ARBA" id="ARBA00022448"/>
    </source>
</evidence>
<dbReference type="AlphaFoldDB" id="R1FX77"/>
<keyword evidence="3 10" id="KW-0812">Transmembrane</keyword>
<evidence type="ECO:0000313" key="13">
    <source>
        <dbReference type="EMBL" id="EOD43750.1"/>
    </source>
</evidence>
<organism evidence="13 14">
    <name type="scientific">Botryosphaeria parva (strain UCR-NP2)</name>
    <name type="common">Grapevine canker fungus</name>
    <name type="synonym">Neofusicoccum parvum</name>
    <dbReference type="NCBI Taxonomy" id="1287680"/>
    <lineage>
        <taxon>Eukaryota</taxon>
        <taxon>Fungi</taxon>
        <taxon>Dikarya</taxon>
        <taxon>Ascomycota</taxon>
        <taxon>Pezizomycotina</taxon>
        <taxon>Dothideomycetes</taxon>
        <taxon>Dothideomycetes incertae sedis</taxon>
        <taxon>Botryosphaeriales</taxon>
        <taxon>Botryosphaeriaceae</taxon>
        <taxon>Neofusicoccum</taxon>
    </lineage>
</organism>
<dbReference type="PANTHER" id="PTHR24223:SF415">
    <property type="entry name" value="FI20190P1"/>
    <property type="match status" value="1"/>
</dbReference>
<evidence type="ECO:0000313" key="14">
    <source>
        <dbReference type="Proteomes" id="UP000013521"/>
    </source>
</evidence>
<feature type="transmembrane region" description="Helical" evidence="10">
    <location>
        <begin position="286"/>
        <end position="319"/>
    </location>
</feature>
<dbReference type="InterPro" id="IPR011527">
    <property type="entry name" value="ABC1_TM_dom"/>
</dbReference>
<sequence>MGKILNLMRNDVYEVAQSLRELPGLITTLLNASVAVGRINEFMSEPDKEEKYSELRGSDIAFHDASFAWPGSSTTVLDNLNLSFPPGLTIIVGKVGTAPLEDDAAEEDKKPDSEPDKFIEDEHRKQGEVVASVYWEYIKAGKIRWWTALLLIFALFRMTRLFNYWFLKAWGEAYEQSGEQSFSAGLASFFDRLPPPEVNVRPWLVWFLIIALALATMYFLSDIALLIIVYTAGKRLYREVIWKVSRATFRFYDVTPMGRLMNRVTSDIGTLDGGISDQLQSVAWYAIGWVAAIVVIASVTPLFLIASLALTAWFVYIFMRFLPTSQSLRRLEMVSLSPLMSNFGVLLNGLTTIRAFRAQPRFQDRVIVVTDAFQKMDHFYWSLQAWLTYRFDALSAFSSFGLTLLALYEDLTPGLTAFMLTSASNWRTGSGKSTLALTLLRTVLPEAGGSIHVGNVDISKVDVHTWRQRITFVAQDPVLFPGSMRENLDPVNQHSDEECAAVLHRVLGADWSLSSHIDGGGKNMSQGQRQLVGLGRAILRRSPIIVLDEATASIDKETALAIQEVLRDELKESTVITIAHRVEAVKNADYCIVLDNGRVVANGTPEEVAL</sequence>
<name>R1FX77_BOTPV</name>
<dbReference type="SUPFAM" id="SSF90123">
    <property type="entry name" value="ABC transporter transmembrane region"/>
    <property type="match status" value="1"/>
</dbReference>
<dbReference type="EMBL" id="KB916796">
    <property type="protein sequence ID" value="EOD43750.1"/>
    <property type="molecule type" value="Genomic_DNA"/>
</dbReference>
<evidence type="ECO:0000256" key="3">
    <source>
        <dbReference type="ARBA" id="ARBA00022692"/>
    </source>
</evidence>
<dbReference type="CDD" id="cd18604">
    <property type="entry name" value="ABC_6TM_VMR1_D2_like"/>
    <property type="match status" value="1"/>
</dbReference>
<keyword evidence="4" id="KW-0677">Repeat</keyword>
<keyword evidence="5" id="KW-0547">Nucleotide-binding</keyword>
<dbReference type="SMART" id="SM00382">
    <property type="entry name" value="AAA"/>
    <property type="match status" value="1"/>
</dbReference>
<dbReference type="OMA" id="HIPREAP"/>
<dbReference type="Gene3D" id="3.40.50.300">
    <property type="entry name" value="P-loop containing nucleotide triphosphate hydrolases"/>
    <property type="match status" value="1"/>
</dbReference>
<dbReference type="GO" id="GO:0016020">
    <property type="term" value="C:membrane"/>
    <property type="evidence" value="ECO:0007669"/>
    <property type="project" value="UniProtKB-SubCell"/>
</dbReference>
<keyword evidence="8 10" id="KW-0472">Membrane</keyword>
<dbReference type="OrthoDB" id="6500128at2759"/>
<dbReference type="InterPro" id="IPR050173">
    <property type="entry name" value="ABC_transporter_C-like"/>
</dbReference>
<evidence type="ECO:0000256" key="6">
    <source>
        <dbReference type="ARBA" id="ARBA00022840"/>
    </source>
</evidence>
<feature type="compositionally biased region" description="Basic and acidic residues" evidence="9">
    <location>
        <begin position="107"/>
        <end position="120"/>
    </location>
</feature>
<dbReference type="HOGENOM" id="CLU_000604_84_4_1"/>
<protein>
    <submittedName>
        <fullName evidence="13">Putative abc bile acid protein</fullName>
    </submittedName>
</protein>
<dbReference type="Gene3D" id="1.20.1560.10">
    <property type="entry name" value="ABC transporter type 1, transmembrane domain"/>
    <property type="match status" value="1"/>
</dbReference>
<dbReference type="GO" id="GO:0140359">
    <property type="term" value="F:ABC-type transporter activity"/>
    <property type="evidence" value="ECO:0007669"/>
    <property type="project" value="InterPro"/>
</dbReference>
<dbReference type="STRING" id="1287680.R1FX77"/>
<dbReference type="KEGG" id="npa:UCRNP2_9537"/>
<dbReference type="PROSITE" id="PS00211">
    <property type="entry name" value="ABC_TRANSPORTER_1"/>
    <property type="match status" value="1"/>
</dbReference>
<dbReference type="Proteomes" id="UP000013521">
    <property type="component" value="Unassembled WGS sequence"/>
</dbReference>
<dbReference type="InterPro" id="IPR003439">
    <property type="entry name" value="ABC_transporter-like_ATP-bd"/>
</dbReference>
<evidence type="ECO:0000256" key="5">
    <source>
        <dbReference type="ARBA" id="ARBA00022741"/>
    </source>
</evidence>
<keyword evidence="2" id="KW-0813">Transport</keyword>
<dbReference type="GO" id="GO:0005524">
    <property type="term" value="F:ATP binding"/>
    <property type="evidence" value="ECO:0007669"/>
    <property type="project" value="UniProtKB-KW"/>
</dbReference>
<gene>
    <name evidence="13" type="ORF">UCRNP2_9537</name>
</gene>